<dbReference type="PANTHER" id="PTHR12547">
    <property type="entry name" value="CCCH ZINC FINGER/TIS11-RELATED"/>
    <property type="match status" value="1"/>
</dbReference>
<organism evidence="8 9">
    <name type="scientific">Adiantum capillus-veneris</name>
    <name type="common">Maidenhair fern</name>
    <dbReference type="NCBI Taxonomy" id="13818"/>
    <lineage>
        <taxon>Eukaryota</taxon>
        <taxon>Viridiplantae</taxon>
        <taxon>Streptophyta</taxon>
        <taxon>Embryophyta</taxon>
        <taxon>Tracheophyta</taxon>
        <taxon>Polypodiopsida</taxon>
        <taxon>Polypodiidae</taxon>
        <taxon>Polypodiales</taxon>
        <taxon>Pteridineae</taxon>
        <taxon>Pteridaceae</taxon>
        <taxon>Vittarioideae</taxon>
        <taxon>Adiantum</taxon>
    </lineage>
</organism>
<dbReference type="Gene3D" id="4.10.1000.10">
    <property type="entry name" value="Zinc finger, CCCH-type"/>
    <property type="match status" value="2"/>
</dbReference>
<proteinExistence type="predicted"/>
<dbReference type="InterPro" id="IPR045877">
    <property type="entry name" value="ZFP36-like"/>
</dbReference>
<dbReference type="PANTHER" id="PTHR12547:SF18">
    <property type="entry name" value="PROTEIN TIS11"/>
    <property type="match status" value="1"/>
</dbReference>
<feature type="compositionally biased region" description="Polar residues" evidence="6">
    <location>
        <begin position="16"/>
        <end position="28"/>
    </location>
</feature>
<protein>
    <recommendedName>
        <fullName evidence="7">C3H1-type domain-containing protein</fullName>
    </recommendedName>
</protein>
<feature type="compositionally biased region" description="Low complexity" evidence="6">
    <location>
        <begin position="304"/>
        <end position="324"/>
    </location>
</feature>
<accession>A0A9D4VA60</accession>
<dbReference type="AlphaFoldDB" id="A0A9D4VA60"/>
<dbReference type="InterPro" id="IPR041367">
    <property type="entry name" value="Znf-CCCH_4"/>
</dbReference>
<evidence type="ECO:0000313" key="8">
    <source>
        <dbReference type="EMBL" id="KAI5081747.1"/>
    </source>
</evidence>
<reference evidence="8" key="1">
    <citation type="submission" date="2021-01" db="EMBL/GenBank/DDBJ databases">
        <title>Adiantum capillus-veneris genome.</title>
        <authorList>
            <person name="Fang Y."/>
            <person name="Liao Q."/>
        </authorList>
    </citation>
    <scope>NUCLEOTIDE SEQUENCE</scope>
    <source>
        <strain evidence="8">H3</strain>
        <tissue evidence="8">Leaf</tissue>
    </source>
</reference>
<dbReference type="Pfam" id="PF00642">
    <property type="entry name" value="zf-CCCH"/>
    <property type="match status" value="1"/>
</dbReference>
<name>A0A9D4VA60_ADICA</name>
<sequence length="410" mass="43872">MEAPANPRVSRWSDAPSGQPSATVTQDTDNGHGFGASSADQGFGASSAYSGERSYGSFAPGSARGSELRKPPPGWEEMVKQGGSAFNMGPSGRSAEPPRRSNKPCRFYLEGHCPYGDRCTFSHGNEDLQRESAPAMDPSPAGNAPGRSNYKTRLCTRWEKGELCIYGDKCHFAHGQAELRAYSGGGGPNTGVTGSNYSTGGTGPSTYVDPGMMNAPPMAAPYGAPPNYGNDGSNGYSTNYTYWNTENKWDGSNPAVPAPVPAPVLPMQGYSQTNQTTPWMPNYSADGSYPKLDNNAAPYYNPDLSQQQQLPPQQHFPLQQQQQQGVPYYGSGAPSYQDPSQGVNPPYSQDAGQNGDGSAYYSSNYTTQQQGYTEAVYGRITEFYLLSVSLELSRLLTCQIANSFSGQSVG</sequence>
<feature type="domain" description="C3H1-type" evidence="7">
    <location>
        <begin position="149"/>
        <end position="177"/>
    </location>
</feature>
<dbReference type="GO" id="GO:0008270">
    <property type="term" value="F:zinc ion binding"/>
    <property type="evidence" value="ECO:0007669"/>
    <property type="project" value="UniProtKB-KW"/>
</dbReference>
<evidence type="ECO:0000256" key="1">
    <source>
        <dbReference type="ARBA" id="ARBA00022723"/>
    </source>
</evidence>
<comment type="caution">
    <text evidence="8">The sequence shown here is derived from an EMBL/GenBank/DDBJ whole genome shotgun (WGS) entry which is preliminary data.</text>
</comment>
<feature type="zinc finger region" description="C3H1-type" evidence="5">
    <location>
        <begin position="99"/>
        <end position="126"/>
    </location>
</feature>
<dbReference type="SUPFAM" id="SSF90229">
    <property type="entry name" value="CCCH zinc finger"/>
    <property type="match status" value="2"/>
</dbReference>
<dbReference type="GO" id="GO:0010468">
    <property type="term" value="P:regulation of gene expression"/>
    <property type="evidence" value="ECO:0007669"/>
    <property type="project" value="UniProtKB-ARBA"/>
</dbReference>
<evidence type="ECO:0000256" key="3">
    <source>
        <dbReference type="ARBA" id="ARBA00022771"/>
    </source>
</evidence>
<dbReference type="Proteomes" id="UP000886520">
    <property type="component" value="Chromosome 2"/>
</dbReference>
<keyword evidence="2" id="KW-0677">Repeat</keyword>
<evidence type="ECO:0000256" key="5">
    <source>
        <dbReference type="PROSITE-ProRule" id="PRU00723"/>
    </source>
</evidence>
<keyword evidence="4 5" id="KW-0862">Zinc</keyword>
<evidence type="ECO:0000313" key="9">
    <source>
        <dbReference type="Proteomes" id="UP000886520"/>
    </source>
</evidence>
<keyword evidence="9" id="KW-1185">Reference proteome</keyword>
<dbReference type="EMBL" id="JABFUD020000003">
    <property type="protein sequence ID" value="KAI5081747.1"/>
    <property type="molecule type" value="Genomic_DNA"/>
</dbReference>
<feature type="region of interest" description="Disordered" evidence="6">
    <location>
        <begin position="128"/>
        <end position="149"/>
    </location>
</feature>
<feature type="compositionally biased region" description="Polar residues" evidence="6">
    <location>
        <begin position="337"/>
        <end position="352"/>
    </location>
</feature>
<dbReference type="GO" id="GO:0003729">
    <property type="term" value="F:mRNA binding"/>
    <property type="evidence" value="ECO:0007669"/>
    <property type="project" value="InterPro"/>
</dbReference>
<dbReference type="PROSITE" id="PS50103">
    <property type="entry name" value="ZF_C3H1"/>
    <property type="match status" value="2"/>
</dbReference>
<dbReference type="OrthoDB" id="410307at2759"/>
<feature type="region of interest" description="Disordered" evidence="6">
    <location>
        <begin position="272"/>
        <end position="362"/>
    </location>
</feature>
<dbReference type="GO" id="GO:0051252">
    <property type="term" value="P:regulation of RNA metabolic process"/>
    <property type="evidence" value="ECO:0007669"/>
    <property type="project" value="UniProtKB-ARBA"/>
</dbReference>
<evidence type="ECO:0000259" key="7">
    <source>
        <dbReference type="PROSITE" id="PS50103"/>
    </source>
</evidence>
<dbReference type="InterPro" id="IPR000571">
    <property type="entry name" value="Znf_CCCH"/>
</dbReference>
<dbReference type="Pfam" id="PF18044">
    <property type="entry name" value="zf-CCCH_4"/>
    <property type="match status" value="1"/>
</dbReference>
<keyword evidence="3 5" id="KW-0863">Zinc-finger</keyword>
<dbReference type="SMART" id="SM00356">
    <property type="entry name" value="ZnF_C3H1"/>
    <property type="match status" value="2"/>
</dbReference>
<evidence type="ECO:0000256" key="6">
    <source>
        <dbReference type="SAM" id="MobiDB-lite"/>
    </source>
</evidence>
<evidence type="ECO:0000256" key="4">
    <source>
        <dbReference type="ARBA" id="ARBA00022833"/>
    </source>
</evidence>
<feature type="domain" description="C3H1-type" evidence="7">
    <location>
        <begin position="99"/>
        <end position="126"/>
    </location>
</feature>
<dbReference type="InterPro" id="IPR036855">
    <property type="entry name" value="Znf_CCCH_sf"/>
</dbReference>
<dbReference type="FunFam" id="4.10.1000.10:FF:000003">
    <property type="entry name" value="Zinc finger CCCH domain-containing protein"/>
    <property type="match status" value="1"/>
</dbReference>
<evidence type="ECO:0000256" key="2">
    <source>
        <dbReference type="ARBA" id="ARBA00022737"/>
    </source>
</evidence>
<gene>
    <name evidence="8" type="ORF">GOP47_0001490</name>
</gene>
<keyword evidence="1 5" id="KW-0479">Metal-binding</keyword>
<feature type="region of interest" description="Disordered" evidence="6">
    <location>
        <begin position="1"/>
        <end position="100"/>
    </location>
</feature>
<feature type="zinc finger region" description="C3H1-type" evidence="5">
    <location>
        <begin position="149"/>
        <end position="177"/>
    </location>
</feature>